<dbReference type="InterPro" id="IPR056884">
    <property type="entry name" value="NPHP3-like_N"/>
</dbReference>
<dbReference type="AlphaFoldDB" id="A0A8H3DD27"/>
<dbReference type="Proteomes" id="UP000663850">
    <property type="component" value="Unassembled WGS sequence"/>
</dbReference>
<dbReference type="Gene3D" id="3.40.50.300">
    <property type="entry name" value="P-loop containing nucleotide triphosphate hydrolases"/>
    <property type="match status" value="1"/>
</dbReference>
<protein>
    <recommendedName>
        <fullName evidence="2">Nephrocystin 3-like N-terminal domain-containing protein</fullName>
    </recommendedName>
</protein>
<evidence type="ECO:0000313" key="4">
    <source>
        <dbReference type="Proteomes" id="UP000663850"/>
    </source>
</evidence>
<dbReference type="Pfam" id="PF24883">
    <property type="entry name" value="NPHP3_N"/>
    <property type="match status" value="1"/>
</dbReference>
<dbReference type="InterPro" id="IPR027417">
    <property type="entry name" value="P-loop_NTPase"/>
</dbReference>
<keyword evidence="1" id="KW-0677">Repeat</keyword>
<gene>
    <name evidence="3" type="ORF">RDB_LOCUS118168</name>
</gene>
<proteinExistence type="predicted"/>
<name>A0A8H3DD27_9AGAM</name>
<evidence type="ECO:0000256" key="1">
    <source>
        <dbReference type="ARBA" id="ARBA00022737"/>
    </source>
</evidence>
<dbReference type="EMBL" id="CAJMWZ010006353">
    <property type="protein sequence ID" value="CAE6521013.1"/>
    <property type="molecule type" value="Genomic_DNA"/>
</dbReference>
<comment type="caution">
    <text evidence="3">The sequence shown here is derived from an EMBL/GenBank/DDBJ whole genome shotgun (WGS) entry which is preliminary data.</text>
</comment>
<evidence type="ECO:0000259" key="2">
    <source>
        <dbReference type="Pfam" id="PF24883"/>
    </source>
</evidence>
<evidence type="ECO:0000313" key="3">
    <source>
        <dbReference type="EMBL" id="CAE6521013.1"/>
    </source>
</evidence>
<reference evidence="3" key="1">
    <citation type="submission" date="2021-01" db="EMBL/GenBank/DDBJ databases">
        <authorList>
            <person name="Kaushik A."/>
        </authorList>
    </citation>
    <scope>NUCLEOTIDE SEQUENCE</scope>
    <source>
        <strain evidence="3">Type strain: AG8-Rh-89/</strain>
    </source>
</reference>
<dbReference type="PANTHER" id="PTHR10039">
    <property type="entry name" value="AMELOGENIN"/>
    <property type="match status" value="1"/>
</dbReference>
<feature type="domain" description="Nephrocystin 3-like N-terminal" evidence="2">
    <location>
        <begin position="110"/>
        <end position="267"/>
    </location>
</feature>
<accession>A0A8H3DD27</accession>
<sequence length="404" mass="45690">MLPNLIALGIGIRDELKLILQKQGNTSMQRFLEILDGPDEVSSCYRRINAHLERFMFNANVSIWETVDQQATDALIGKLSFATSAMYDSAESTDVKRGPCAPETRQKELKKLNEWAHGNQAHKVHWLNGMTGTGKTTIVYSFCAELDSSRKLGASFFCSHMIPECRNVKHILPSITYQIASFSSPFRYALSQILKSDRDVHNRMLKNQFESLIVKPLLEVKHTLTFDIVAVIDALDECENENSVAQILDLLLGSDPSLPIRFLISSRPEPEIYRRMMKWVGESFDARLVLHELDQSAVKNDIKAYLTHELGNIPLTPTQIEALVERSGMLFIYAATAAGYIKAGYLLMEHEERLDMILGLSHSSSEGKDKYIDELYQTILSAAFNNATIERSSRERMRIILNTV</sequence>
<dbReference type="SUPFAM" id="SSF52540">
    <property type="entry name" value="P-loop containing nucleoside triphosphate hydrolases"/>
    <property type="match status" value="1"/>
</dbReference>
<organism evidence="3 4">
    <name type="scientific">Rhizoctonia solani</name>
    <dbReference type="NCBI Taxonomy" id="456999"/>
    <lineage>
        <taxon>Eukaryota</taxon>
        <taxon>Fungi</taxon>
        <taxon>Dikarya</taxon>
        <taxon>Basidiomycota</taxon>
        <taxon>Agaricomycotina</taxon>
        <taxon>Agaricomycetes</taxon>
        <taxon>Cantharellales</taxon>
        <taxon>Ceratobasidiaceae</taxon>
        <taxon>Rhizoctonia</taxon>
    </lineage>
</organism>